<reference evidence="1" key="1">
    <citation type="submission" date="2018-05" db="EMBL/GenBank/DDBJ databases">
        <authorList>
            <person name="Lanie J.A."/>
            <person name="Ng W.-L."/>
            <person name="Kazmierczak K.M."/>
            <person name="Andrzejewski T.M."/>
            <person name="Davidsen T.M."/>
            <person name="Wayne K.J."/>
            <person name="Tettelin H."/>
            <person name="Glass J.I."/>
            <person name="Rusch D."/>
            <person name="Podicherti R."/>
            <person name="Tsui H.-C.T."/>
            <person name="Winkler M.E."/>
        </authorList>
    </citation>
    <scope>NUCLEOTIDE SEQUENCE</scope>
</reference>
<accession>A0A381SQB5</accession>
<name>A0A381SQB5_9ZZZZ</name>
<sequence>MMKKLFLMILAFVTSSLIFAKDRSLPPDTTVVSSHSITVKGDRFNYKAT</sequence>
<proteinExistence type="predicted"/>
<organism evidence="1">
    <name type="scientific">marine metagenome</name>
    <dbReference type="NCBI Taxonomy" id="408172"/>
    <lineage>
        <taxon>unclassified sequences</taxon>
        <taxon>metagenomes</taxon>
        <taxon>ecological metagenomes</taxon>
    </lineage>
</organism>
<dbReference type="AlphaFoldDB" id="A0A381SQB5"/>
<protein>
    <submittedName>
        <fullName evidence="1">Uncharacterized protein</fullName>
    </submittedName>
</protein>
<feature type="non-terminal residue" evidence="1">
    <location>
        <position position="49"/>
    </location>
</feature>
<gene>
    <name evidence="1" type="ORF">METZ01_LOCUS59064</name>
</gene>
<dbReference type="EMBL" id="UINC01003424">
    <property type="protein sequence ID" value="SVA06210.1"/>
    <property type="molecule type" value="Genomic_DNA"/>
</dbReference>
<evidence type="ECO:0000313" key="1">
    <source>
        <dbReference type="EMBL" id="SVA06210.1"/>
    </source>
</evidence>